<evidence type="ECO:0008006" key="5">
    <source>
        <dbReference type="Google" id="ProtNLM"/>
    </source>
</evidence>
<dbReference type="EMBL" id="MCOK01000001">
    <property type="protein sequence ID" value="OOC52880.1"/>
    <property type="molecule type" value="Genomic_DNA"/>
</dbReference>
<accession>A0A1V3BXP4</accession>
<dbReference type="OrthoDB" id="2991218at2"/>
<keyword evidence="4" id="KW-1185">Reference proteome</keyword>
<dbReference type="AlphaFoldDB" id="A0A1V3BXP4"/>
<organism evidence="3 4">
    <name type="scientific">Nocardiopsis sinuspersici</name>
    <dbReference type="NCBI Taxonomy" id="501010"/>
    <lineage>
        <taxon>Bacteria</taxon>
        <taxon>Bacillati</taxon>
        <taxon>Actinomycetota</taxon>
        <taxon>Actinomycetes</taxon>
        <taxon>Streptosporangiales</taxon>
        <taxon>Nocardiopsidaceae</taxon>
        <taxon>Nocardiopsis</taxon>
    </lineage>
</organism>
<keyword evidence="1" id="KW-1133">Transmembrane helix</keyword>
<protein>
    <recommendedName>
        <fullName evidence="5">CHRD domain-containing protein</fullName>
    </recommendedName>
</protein>
<dbReference type="STRING" id="501010.NOSIN_02785"/>
<proteinExistence type="predicted"/>
<name>A0A1V3BXP4_9ACTN</name>
<keyword evidence="2" id="KW-0732">Signal</keyword>
<dbReference type="RefSeq" id="WP_077689227.1">
    <property type="nucleotide sequence ID" value="NZ_MCOK01000001.1"/>
</dbReference>
<reference evidence="4" key="1">
    <citation type="submission" date="2016-08" db="EMBL/GenBank/DDBJ databases">
        <authorList>
            <person name="Tokovenko B."/>
            <person name="Kalinowski J."/>
        </authorList>
    </citation>
    <scope>NUCLEOTIDE SEQUENCE [LARGE SCALE GENOMIC DNA]</scope>
    <source>
        <strain evidence="4">UTMC102</strain>
    </source>
</reference>
<gene>
    <name evidence="3" type="ORF">NOSIN_02785</name>
</gene>
<feature type="chain" id="PRO_5012889171" description="CHRD domain-containing protein" evidence="2">
    <location>
        <begin position="27"/>
        <end position="256"/>
    </location>
</feature>
<keyword evidence="1" id="KW-0812">Transmembrane</keyword>
<sequence>MHKATAATTALALPMGLVLAAAPAQADVPTGDTTALHAQIQPLNEHGAGGTSTVELRGTRVTVQVHATGLAPGLPHAQHLHIGGKGTCPPGLDSDENGDGFVSTTEGMPFYGPGAVSLTTEGDTGSEHKLALERMAVADEDGKLEYQRTFEVDEDIAERIGDGEAVLVQRGIDTEGDREYDFNGAGRSDLDQAVPAEATHPASCGSFTAAPESGMDTGLGGTAGTPTAALVGLGAALVTVAGAVAVAGRQLLRART</sequence>
<feature type="signal peptide" evidence="2">
    <location>
        <begin position="1"/>
        <end position="26"/>
    </location>
</feature>
<evidence type="ECO:0000313" key="3">
    <source>
        <dbReference type="EMBL" id="OOC52880.1"/>
    </source>
</evidence>
<evidence type="ECO:0000256" key="1">
    <source>
        <dbReference type="SAM" id="Phobius"/>
    </source>
</evidence>
<comment type="caution">
    <text evidence="3">The sequence shown here is derived from an EMBL/GenBank/DDBJ whole genome shotgun (WGS) entry which is preliminary data.</text>
</comment>
<keyword evidence="1" id="KW-0472">Membrane</keyword>
<evidence type="ECO:0000256" key="2">
    <source>
        <dbReference type="SAM" id="SignalP"/>
    </source>
</evidence>
<dbReference type="Proteomes" id="UP000189004">
    <property type="component" value="Unassembled WGS sequence"/>
</dbReference>
<feature type="transmembrane region" description="Helical" evidence="1">
    <location>
        <begin position="228"/>
        <end position="248"/>
    </location>
</feature>
<evidence type="ECO:0000313" key="4">
    <source>
        <dbReference type="Proteomes" id="UP000189004"/>
    </source>
</evidence>